<evidence type="ECO:0000256" key="1">
    <source>
        <dbReference type="SAM" id="MobiDB-lite"/>
    </source>
</evidence>
<keyword evidence="3" id="KW-1185">Reference proteome</keyword>
<dbReference type="Gene3D" id="1.25.40.10">
    <property type="entry name" value="Tetratricopeptide repeat domain"/>
    <property type="match status" value="1"/>
</dbReference>
<dbReference type="EMBL" id="CM029053">
    <property type="protein sequence ID" value="KAG2550282.1"/>
    <property type="molecule type" value="Genomic_DNA"/>
</dbReference>
<protein>
    <submittedName>
        <fullName evidence="2">Uncharacterized protein</fullName>
    </submittedName>
</protein>
<dbReference type="OrthoDB" id="439046at2759"/>
<dbReference type="SUPFAM" id="SSF48452">
    <property type="entry name" value="TPR-like"/>
    <property type="match status" value="1"/>
</dbReference>
<dbReference type="AlphaFoldDB" id="A0A8T0NQJ0"/>
<comment type="caution">
    <text evidence="2">The sequence shown here is derived from an EMBL/GenBank/DDBJ whole genome shotgun (WGS) entry which is preliminary data.</text>
</comment>
<proteinExistence type="predicted"/>
<evidence type="ECO:0000313" key="2">
    <source>
        <dbReference type="EMBL" id="KAG2550282.1"/>
    </source>
</evidence>
<reference evidence="2" key="1">
    <citation type="submission" date="2020-05" db="EMBL/GenBank/DDBJ databases">
        <title>WGS assembly of Panicum virgatum.</title>
        <authorList>
            <person name="Lovell J.T."/>
            <person name="Jenkins J."/>
            <person name="Shu S."/>
            <person name="Juenger T.E."/>
            <person name="Schmutz J."/>
        </authorList>
    </citation>
    <scope>NUCLEOTIDE SEQUENCE</scope>
    <source>
        <strain evidence="2">AP13</strain>
    </source>
</reference>
<feature type="compositionally biased region" description="Low complexity" evidence="1">
    <location>
        <begin position="1"/>
        <end position="32"/>
    </location>
</feature>
<sequence>MEAATATSSPRLTRSASLSAARLRGSRAARFPPSSPQLCPPLSAAASPRALLPLRRAMSDADLASFARSAVLLRHAAIPAILEADEEEDAGSRAPAGLDRLLDAAGAGRNGVGGGQGGGGASGGSGGQGSGCDMGEYYRRVLLLDPANPLLLRNYGKYLHEVEGDLAGAEGCYARALLECPGDADLLSLYARVIWEARQEKDRAEAYFERAVQAAPDDCYVLGSYASFLWDAEEDDDEAAPAATTPAAVAAPAAPCDSPALVPACYC</sequence>
<evidence type="ECO:0000313" key="3">
    <source>
        <dbReference type="Proteomes" id="UP000823388"/>
    </source>
</evidence>
<name>A0A8T0NQJ0_PANVG</name>
<accession>A0A8T0NQJ0</accession>
<dbReference type="InterPro" id="IPR011990">
    <property type="entry name" value="TPR-like_helical_dom_sf"/>
</dbReference>
<dbReference type="Proteomes" id="UP000823388">
    <property type="component" value="Chromosome 9K"/>
</dbReference>
<dbReference type="PANTHER" id="PTHR26312">
    <property type="entry name" value="TETRATRICOPEPTIDE REPEAT PROTEIN 5"/>
    <property type="match status" value="1"/>
</dbReference>
<organism evidence="2 3">
    <name type="scientific">Panicum virgatum</name>
    <name type="common">Blackwell switchgrass</name>
    <dbReference type="NCBI Taxonomy" id="38727"/>
    <lineage>
        <taxon>Eukaryota</taxon>
        <taxon>Viridiplantae</taxon>
        <taxon>Streptophyta</taxon>
        <taxon>Embryophyta</taxon>
        <taxon>Tracheophyta</taxon>
        <taxon>Spermatophyta</taxon>
        <taxon>Magnoliopsida</taxon>
        <taxon>Liliopsida</taxon>
        <taxon>Poales</taxon>
        <taxon>Poaceae</taxon>
        <taxon>PACMAD clade</taxon>
        <taxon>Panicoideae</taxon>
        <taxon>Panicodae</taxon>
        <taxon>Paniceae</taxon>
        <taxon>Panicinae</taxon>
        <taxon>Panicum</taxon>
        <taxon>Panicum sect. Hiantes</taxon>
    </lineage>
</organism>
<gene>
    <name evidence="2" type="ORF">PVAP13_9KG234100</name>
</gene>
<dbReference type="PANTHER" id="PTHR26312:SF123">
    <property type="entry name" value="TETRATRICOPEPTIDE REPEAT (TPR)-LIKE SUPERFAMILY PROTEIN"/>
    <property type="match status" value="1"/>
</dbReference>
<feature type="region of interest" description="Disordered" evidence="1">
    <location>
        <begin position="1"/>
        <end position="42"/>
    </location>
</feature>